<comment type="caution">
    <text evidence="3">The sequence shown here is derived from an EMBL/GenBank/DDBJ whole genome shotgun (WGS) entry which is preliminary data.</text>
</comment>
<keyword evidence="4" id="KW-1185">Reference proteome</keyword>
<protein>
    <submittedName>
        <fullName evidence="3">VanW family protein</fullName>
    </submittedName>
</protein>
<keyword evidence="2" id="KW-1133">Transmembrane helix</keyword>
<name>A0A934IC25_9MICO</name>
<dbReference type="Proteomes" id="UP000602087">
    <property type="component" value="Unassembled WGS sequence"/>
</dbReference>
<evidence type="ECO:0000256" key="1">
    <source>
        <dbReference type="SAM" id="MobiDB-lite"/>
    </source>
</evidence>
<feature type="region of interest" description="Disordered" evidence="1">
    <location>
        <begin position="1"/>
        <end position="129"/>
    </location>
</feature>
<organism evidence="3 4">
    <name type="scientific">Sanguibacter suaedae</name>
    <dbReference type="NCBI Taxonomy" id="2795737"/>
    <lineage>
        <taxon>Bacteria</taxon>
        <taxon>Bacillati</taxon>
        <taxon>Actinomycetota</taxon>
        <taxon>Actinomycetes</taxon>
        <taxon>Micrococcales</taxon>
        <taxon>Sanguibacteraceae</taxon>
        <taxon>Sanguibacter</taxon>
    </lineage>
</organism>
<feature type="compositionally biased region" description="Basic and acidic residues" evidence="1">
    <location>
        <begin position="77"/>
        <end position="91"/>
    </location>
</feature>
<gene>
    <name evidence="3" type="ORF">JAV76_09250</name>
</gene>
<reference evidence="3" key="1">
    <citation type="submission" date="2020-12" db="EMBL/GenBank/DDBJ databases">
        <title>Sanguibacter suaedae sp. nov., isolated from Suaeda aralocaspica.</title>
        <authorList>
            <person name="Ma Q."/>
        </authorList>
    </citation>
    <scope>NUCLEOTIDE SEQUENCE</scope>
    <source>
        <strain evidence="3">YZGR15</strain>
    </source>
</reference>
<feature type="compositionally biased region" description="Low complexity" evidence="1">
    <location>
        <begin position="21"/>
        <end position="42"/>
    </location>
</feature>
<accession>A0A934IC25</accession>
<feature type="transmembrane region" description="Helical" evidence="2">
    <location>
        <begin position="138"/>
        <end position="160"/>
    </location>
</feature>
<dbReference type="AlphaFoldDB" id="A0A934IC25"/>
<feature type="compositionally biased region" description="Polar residues" evidence="1">
    <location>
        <begin position="102"/>
        <end position="118"/>
    </location>
</feature>
<evidence type="ECO:0000313" key="3">
    <source>
        <dbReference type="EMBL" id="MBI9115193.1"/>
    </source>
</evidence>
<dbReference type="Pfam" id="PF04294">
    <property type="entry name" value="VanW"/>
    <property type="match status" value="1"/>
</dbReference>
<dbReference type="PANTHER" id="PTHR35788:SF1">
    <property type="entry name" value="EXPORTED PROTEIN"/>
    <property type="match status" value="1"/>
</dbReference>
<dbReference type="EMBL" id="JAEINH010000006">
    <property type="protein sequence ID" value="MBI9115193.1"/>
    <property type="molecule type" value="Genomic_DNA"/>
</dbReference>
<evidence type="ECO:0000313" key="4">
    <source>
        <dbReference type="Proteomes" id="UP000602087"/>
    </source>
</evidence>
<keyword evidence="2" id="KW-0472">Membrane</keyword>
<dbReference type="InterPro" id="IPR007391">
    <property type="entry name" value="Vancomycin_resist_VanW"/>
</dbReference>
<feature type="compositionally biased region" description="Low complexity" evidence="1">
    <location>
        <begin position="50"/>
        <end position="61"/>
    </location>
</feature>
<keyword evidence="2" id="KW-0812">Transmembrane</keyword>
<evidence type="ECO:0000256" key="2">
    <source>
        <dbReference type="SAM" id="Phobius"/>
    </source>
</evidence>
<dbReference type="InterPro" id="IPR052913">
    <property type="entry name" value="Glycopeptide_resist_protein"/>
</dbReference>
<proteinExistence type="predicted"/>
<sequence length="686" mass="71555">MAHPAEPSQEPAREQVQEPVPAQTATPAPAAESAPTPNTATESEPKPENPAENPAEDSAPALPIILRNEPSPGPEPETDRASEPAPEHRTAQEVGPAAPAADNTSDGVTASTTPSGSDGSPLGVFAGSEAPPSRWPKVLLWSGLGLLVAAGVYLGAQWYFADRVPRGTTVAGIDIGGLESAEAVDRLTSELGAVATQPVPVTAGDVSSTVDPAAAGLTFDAAETVAGLTEFTLSPGRLVAQLAGGEQEAPVTQVDDDALDTAMEVLATDLESPATSGAVGFVDGAPVRTEAVEGTTIDRDAAEDVLTGTWLTAARPLELPTEVLEPDVTTEETDAAFALAQTVTSAPVTVRVADQTAEIPAADVAAASTFVVEDGDLVLQVDGTLLTEAVVARTTNLLSDSADARFVFADGAPRIEPGTPGTTIDPAVLSEAVRGAATGTERTVDVELTQSDPAQSTEALEALGVVEKVSEFRTPLTNEPLRTENLRVAAEKVTGTLVRPGETFSLSDTIGPITTANGYKQAHVVVNGQIQYGTGGGLSQMSTTTYNAGFFAGMVDVEHTPHNYWFKRYPEGRESTLYEGSIDMRWRNDSPYGVLLQSWIADNHLYVAAWSTKHYEVTTTTSGRSNIVSPITEHKSGPDCAPQSSGSPGFSVTVTRQVKVIETGEVTIDEANSWRYRPQNAIVCDG</sequence>
<dbReference type="PANTHER" id="PTHR35788">
    <property type="entry name" value="EXPORTED PROTEIN-RELATED"/>
    <property type="match status" value="1"/>
</dbReference>